<evidence type="ECO:0000313" key="9">
    <source>
        <dbReference type="EMBL" id="GAP12966.1"/>
    </source>
</evidence>
<feature type="transmembrane region" description="Helical" evidence="7">
    <location>
        <begin position="122"/>
        <end position="146"/>
    </location>
</feature>
<keyword evidence="6 7" id="KW-0472">Membrane</keyword>
<dbReference type="EMBL" id="DF967972">
    <property type="protein sequence ID" value="GAP12966.1"/>
    <property type="molecule type" value="Genomic_DNA"/>
</dbReference>
<dbReference type="AlphaFoldDB" id="A0A0S7BEV3"/>
<dbReference type="InterPro" id="IPR035906">
    <property type="entry name" value="MetI-like_sf"/>
</dbReference>
<accession>A0A0S7BEV3</accession>
<dbReference type="Gene3D" id="1.10.3720.10">
    <property type="entry name" value="MetI-like"/>
    <property type="match status" value="1"/>
</dbReference>
<feature type="transmembrane region" description="Helical" evidence="7">
    <location>
        <begin position="50"/>
        <end position="76"/>
    </location>
</feature>
<gene>
    <name evidence="9" type="ORF">LARV_00706</name>
</gene>
<evidence type="ECO:0000256" key="7">
    <source>
        <dbReference type="RuleBase" id="RU363032"/>
    </source>
</evidence>
<keyword evidence="2 7" id="KW-0813">Transport</keyword>
<evidence type="ECO:0000256" key="5">
    <source>
        <dbReference type="ARBA" id="ARBA00022989"/>
    </source>
</evidence>
<feature type="domain" description="ABC transmembrane type-1" evidence="8">
    <location>
        <begin position="50"/>
        <end position="249"/>
    </location>
</feature>
<dbReference type="RefSeq" id="WP_075072340.1">
    <property type="nucleotide sequence ID" value="NZ_DF967972.1"/>
</dbReference>
<dbReference type="PANTHER" id="PTHR30183">
    <property type="entry name" value="MOLYBDENUM TRANSPORT SYSTEM PERMEASE PROTEIN MODB"/>
    <property type="match status" value="1"/>
</dbReference>
<dbReference type="GO" id="GO:0055085">
    <property type="term" value="P:transmembrane transport"/>
    <property type="evidence" value="ECO:0007669"/>
    <property type="project" value="InterPro"/>
</dbReference>
<keyword evidence="3" id="KW-1003">Cell membrane</keyword>
<keyword evidence="10" id="KW-1185">Reference proteome</keyword>
<feature type="transmembrane region" description="Helical" evidence="7">
    <location>
        <begin position="231"/>
        <end position="253"/>
    </location>
</feature>
<dbReference type="InterPro" id="IPR000515">
    <property type="entry name" value="MetI-like"/>
</dbReference>
<dbReference type="SUPFAM" id="SSF161098">
    <property type="entry name" value="MetI-like"/>
    <property type="match status" value="1"/>
</dbReference>
<dbReference type="PANTHER" id="PTHR30183:SF3">
    <property type="entry name" value="MOLYBDENUM TRANSPORT SYSTEM PERMEASE PROTEIN MODB"/>
    <property type="match status" value="1"/>
</dbReference>
<feature type="transmembrane region" description="Helical" evidence="7">
    <location>
        <begin position="9"/>
        <end position="30"/>
    </location>
</feature>
<name>A0A0S7BEV3_9CHLR</name>
<dbReference type="Pfam" id="PF00528">
    <property type="entry name" value="BPD_transp_1"/>
    <property type="match status" value="1"/>
</dbReference>
<dbReference type="Proteomes" id="UP000055060">
    <property type="component" value="Unassembled WGS sequence"/>
</dbReference>
<evidence type="ECO:0000256" key="4">
    <source>
        <dbReference type="ARBA" id="ARBA00022692"/>
    </source>
</evidence>
<evidence type="ECO:0000256" key="3">
    <source>
        <dbReference type="ARBA" id="ARBA00022475"/>
    </source>
</evidence>
<evidence type="ECO:0000256" key="1">
    <source>
        <dbReference type="ARBA" id="ARBA00004651"/>
    </source>
</evidence>
<evidence type="ECO:0000259" key="8">
    <source>
        <dbReference type="PROSITE" id="PS50928"/>
    </source>
</evidence>
<keyword evidence="5 7" id="KW-1133">Transmembrane helix</keyword>
<protein>
    <submittedName>
        <fullName evidence="9">Tungstate/molybdate transport system permease protein</fullName>
    </submittedName>
</protein>
<evidence type="ECO:0000313" key="10">
    <source>
        <dbReference type="Proteomes" id="UP000055060"/>
    </source>
</evidence>
<comment type="similarity">
    <text evidence="7">Belongs to the binding-protein-dependent transport system permease family.</text>
</comment>
<comment type="subcellular location">
    <subcellularLocation>
        <location evidence="1 7">Cell membrane</location>
        <topology evidence="1 7">Multi-pass membrane protein</topology>
    </subcellularLocation>
</comment>
<organism evidence="9">
    <name type="scientific">Longilinea arvoryzae</name>
    <dbReference type="NCBI Taxonomy" id="360412"/>
    <lineage>
        <taxon>Bacteria</taxon>
        <taxon>Bacillati</taxon>
        <taxon>Chloroflexota</taxon>
        <taxon>Anaerolineae</taxon>
        <taxon>Anaerolineales</taxon>
        <taxon>Anaerolineaceae</taxon>
        <taxon>Longilinea</taxon>
    </lineage>
</organism>
<dbReference type="CDD" id="cd06261">
    <property type="entry name" value="TM_PBP2"/>
    <property type="match status" value="1"/>
</dbReference>
<proteinExistence type="inferred from homology"/>
<feature type="transmembrane region" description="Helical" evidence="7">
    <location>
        <begin position="192"/>
        <end position="211"/>
    </location>
</feature>
<keyword evidence="4 7" id="KW-0812">Transmembrane</keyword>
<evidence type="ECO:0000256" key="2">
    <source>
        <dbReference type="ARBA" id="ARBA00022448"/>
    </source>
</evidence>
<feature type="transmembrane region" description="Helical" evidence="7">
    <location>
        <begin position="88"/>
        <end position="110"/>
    </location>
</feature>
<evidence type="ECO:0000256" key="6">
    <source>
        <dbReference type="ARBA" id="ARBA00023136"/>
    </source>
</evidence>
<dbReference type="STRING" id="360412.LARV_00706"/>
<sequence>MKRKPVPTGFITASALLALFVILPLLATLFSTRPGELGQTLTDPEVSRSIGLTFGAGGIATGLGLLGGVPLAYLLARYRFHGKRALQALVDLPIVIPHTAAGVALLMVFGRQGLLGRPLAELGLFFTDSLGGIVVAMMFVSLPYLVNASRDAIELVDEEMERVALIDGASAWQAFWLVTLPQAWRGVAGGALMMWARGVSEFGAVVILAYHPKIVPVLVYERFEGFGLKTALPVAVLLILAAVVMFGLLRWLLTPEREK</sequence>
<dbReference type="GO" id="GO:0005886">
    <property type="term" value="C:plasma membrane"/>
    <property type="evidence" value="ECO:0007669"/>
    <property type="project" value="UniProtKB-SubCell"/>
</dbReference>
<dbReference type="PROSITE" id="PS50928">
    <property type="entry name" value="ABC_TM1"/>
    <property type="match status" value="1"/>
</dbReference>
<reference evidence="9" key="1">
    <citation type="submission" date="2015-07" db="EMBL/GenBank/DDBJ databases">
        <title>Draft Genome Sequences of Anaerolinea thermolimosa IMO-1, Bellilinea caldifistulae GOMI-1, Leptolinea tardivitalis YMTK-2, Levilinea saccharolytica KIBI-1,Longilinea arvoryzae KOME-1, Previously Described as Members of the Anaerolineaceae (Chloroflexi).</title>
        <authorList>
            <person name="Sekiguchi Y."/>
            <person name="Ohashi A."/>
            <person name="Matsuura N."/>
            <person name="Tourlousse M.D."/>
        </authorList>
    </citation>
    <scope>NUCLEOTIDE SEQUENCE [LARGE SCALE GENOMIC DNA]</scope>
    <source>
        <strain evidence="9">KOME-1</strain>
    </source>
</reference>